<sequence>MKGGILEVLLASAEGIGHNLGKGNYYVIIECGSQVYKSKISRGYPKEICWNQKFTFELPMADLEKYYHLKLKIMHDDVFTNGFVGKTIVHLKGIIAEGNERGFVEMKPMPHNVTLEDDRYKGQLNIGLSFTPKRITQARVIELVQEKNGIKQLVYRKVIKLFQIQWWRRYHTS</sequence>
<evidence type="ECO:0000313" key="5">
    <source>
        <dbReference type="Proteomes" id="UP001152484"/>
    </source>
</evidence>
<dbReference type="EMBL" id="CAMAPE010000035">
    <property type="protein sequence ID" value="CAH9097087.1"/>
    <property type="molecule type" value="Genomic_DNA"/>
</dbReference>
<dbReference type="AlphaFoldDB" id="A0A9P0ZBR5"/>
<reference evidence="4" key="1">
    <citation type="submission" date="2022-07" db="EMBL/GenBank/DDBJ databases">
        <authorList>
            <person name="Macas J."/>
            <person name="Novak P."/>
            <person name="Neumann P."/>
        </authorList>
    </citation>
    <scope>NUCLEOTIDE SEQUENCE</scope>
</reference>
<gene>
    <name evidence="4" type="ORF">CEURO_LOCUS13684</name>
</gene>
<evidence type="ECO:0000313" key="4">
    <source>
        <dbReference type="EMBL" id="CAH9097087.1"/>
    </source>
</evidence>
<dbReference type="SUPFAM" id="SSF49562">
    <property type="entry name" value="C2 domain (Calcium/lipid-binding domain, CaLB)"/>
    <property type="match status" value="1"/>
</dbReference>
<organism evidence="4 5">
    <name type="scientific">Cuscuta europaea</name>
    <name type="common">European dodder</name>
    <dbReference type="NCBI Taxonomy" id="41803"/>
    <lineage>
        <taxon>Eukaryota</taxon>
        <taxon>Viridiplantae</taxon>
        <taxon>Streptophyta</taxon>
        <taxon>Embryophyta</taxon>
        <taxon>Tracheophyta</taxon>
        <taxon>Spermatophyta</taxon>
        <taxon>Magnoliopsida</taxon>
        <taxon>eudicotyledons</taxon>
        <taxon>Gunneridae</taxon>
        <taxon>Pentapetalae</taxon>
        <taxon>asterids</taxon>
        <taxon>lamiids</taxon>
        <taxon>Solanales</taxon>
        <taxon>Convolvulaceae</taxon>
        <taxon>Cuscuteae</taxon>
        <taxon>Cuscuta</taxon>
        <taxon>Cuscuta subgen. Cuscuta</taxon>
    </lineage>
</organism>
<keyword evidence="1" id="KW-0479">Metal-binding</keyword>
<accession>A0A9P0ZBR5</accession>
<dbReference type="Gene3D" id="2.60.40.150">
    <property type="entry name" value="C2 domain"/>
    <property type="match status" value="1"/>
</dbReference>
<dbReference type="PROSITE" id="PS50004">
    <property type="entry name" value="C2"/>
    <property type="match status" value="1"/>
</dbReference>
<dbReference type="Proteomes" id="UP001152484">
    <property type="component" value="Unassembled WGS sequence"/>
</dbReference>
<protein>
    <recommendedName>
        <fullName evidence="3">C2 domain-containing protein</fullName>
    </recommendedName>
</protein>
<dbReference type="PANTHER" id="PTHR46502:SF14">
    <property type="entry name" value="CALCIUM-DEPENDENT LIPID-BINDING (CALB DOMAIN) FAMILY PROTEIN"/>
    <property type="match status" value="1"/>
</dbReference>
<dbReference type="OrthoDB" id="195679at2759"/>
<evidence type="ECO:0000259" key="3">
    <source>
        <dbReference type="PROSITE" id="PS50004"/>
    </source>
</evidence>
<proteinExistence type="predicted"/>
<dbReference type="InterPro" id="IPR000008">
    <property type="entry name" value="C2_dom"/>
</dbReference>
<keyword evidence="2" id="KW-0106">Calcium</keyword>
<dbReference type="Pfam" id="PF00168">
    <property type="entry name" value="C2"/>
    <property type="match status" value="1"/>
</dbReference>
<evidence type="ECO:0000256" key="2">
    <source>
        <dbReference type="ARBA" id="ARBA00022837"/>
    </source>
</evidence>
<name>A0A9P0ZBR5_CUSEU</name>
<comment type="caution">
    <text evidence="4">The sequence shown here is derived from an EMBL/GenBank/DDBJ whole genome shotgun (WGS) entry which is preliminary data.</text>
</comment>
<evidence type="ECO:0000256" key="1">
    <source>
        <dbReference type="ARBA" id="ARBA00022723"/>
    </source>
</evidence>
<keyword evidence="5" id="KW-1185">Reference proteome</keyword>
<dbReference type="GO" id="GO:0046872">
    <property type="term" value="F:metal ion binding"/>
    <property type="evidence" value="ECO:0007669"/>
    <property type="project" value="UniProtKB-KW"/>
</dbReference>
<dbReference type="InterPro" id="IPR035892">
    <property type="entry name" value="C2_domain_sf"/>
</dbReference>
<dbReference type="PANTHER" id="PTHR46502">
    <property type="entry name" value="C2 DOMAIN-CONTAINING"/>
    <property type="match status" value="1"/>
</dbReference>
<feature type="domain" description="C2" evidence="3">
    <location>
        <begin position="1"/>
        <end position="104"/>
    </location>
</feature>
<dbReference type="SMART" id="SM00239">
    <property type="entry name" value="C2"/>
    <property type="match status" value="1"/>
</dbReference>